<evidence type="ECO:0000313" key="3">
    <source>
        <dbReference type="EMBL" id="QSZ30622.1"/>
    </source>
</evidence>
<evidence type="ECO:0000256" key="1">
    <source>
        <dbReference type="SAM" id="MobiDB-lite"/>
    </source>
</evidence>
<accession>A0A8A3P0Z4</accession>
<dbReference type="PANTHER" id="PTHR12905">
    <property type="entry name" value="METALLOPHOSPHOESTERASE"/>
    <property type="match status" value="1"/>
</dbReference>
<dbReference type="OrthoDB" id="630188at2759"/>
<dbReference type="PANTHER" id="PTHR12905:SF16">
    <property type="entry name" value="SER_THR PROTEIN PHOSPHATASE FAMILY PROTEIN (AFU_ORTHOLOGUE AFUA_1G06000)"/>
    <property type="match status" value="1"/>
</dbReference>
<reference evidence="3" key="1">
    <citation type="submission" date="2020-10" db="EMBL/GenBank/DDBJ databases">
        <title>Genome Sequence of Monilinia vaccinii-corymbosi Sheds Light on Mummy Berry Disease Infection of Blueberry and Mating Type.</title>
        <authorList>
            <person name="Yow A.G."/>
            <person name="Zhang Y."/>
            <person name="Bansal K."/>
            <person name="Eacker S.M."/>
            <person name="Sullivan S."/>
            <person name="Liachko I."/>
            <person name="Cubeta M.A."/>
            <person name="Rollins J.A."/>
            <person name="Ashrafi H."/>
        </authorList>
    </citation>
    <scope>NUCLEOTIDE SEQUENCE</scope>
    <source>
        <strain evidence="3">RL-1</strain>
    </source>
</reference>
<dbReference type="GO" id="GO:0016787">
    <property type="term" value="F:hydrolase activity"/>
    <property type="evidence" value="ECO:0007669"/>
    <property type="project" value="InterPro"/>
</dbReference>
<dbReference type="Proteomes" id="UP000672032">
    <property type="component" value="Chromosome 2"/>
</dbReference>
<proteinExistence type="predicted"/>
<dbReference type="SUPFAM" id="SSF56300">
    <property type="entry name" value="Metallo-dependent phosphatases"/>
    <property type="match status" value="1"/>
</dbReference>
<sequence length="473" mass="51903">MADAHNYQSSSSPLPQLPHSPQPPPSPSPSPSPIIPRTTVTQKTRFVCISDTHNGSPHGSFKLPKGDVLIHAGDLTKQGNHSELEKSLKWIEDADFEAKIIIAGMCRAYVVLHKTQFRGSPSTPSASSLISNNAADPHMQGNHDITLDSSFYSQYGLYFHNQNPQDITKCQELLHRSPSILYLNHEAAEVSLASSAGPHTTFRIFGSPFSPAKGMWAFGYPQNEASKRWDDIPLDVDIVLTHTPAKYHCDERKNRVAAGCEYLRQALWRVRPRLAICGHVHEGRGAEIIQWDLGASNVKFKEKGIIRWEDPGKDNKKMSHIDLSYKGKGRDDAFKNDGSSGDWENIPSSSTASSSNLTTLTGAGISLLPENITSGRTKWRRKNSMVKMAISNVTKSLLAVPEEILLPARGQGGIPPSLCCDVEALSGRMGRQETCVVNAAMMASSWPHAKGSGGRKFNKPIVVDIDLPVWEEV</sequence>
<evidence type="ECO:0000259" key="2">
    <source>
        <dbReference type="Pfam" id="PF00149"/>
    </source>
</evidence>
<dbReference type="InterPro" id="IPR029052">
    <property type="entry name" value="Metallo-depent_PP-like"/>
</dbReference>
<feature type="region of interest" description="Disordered" evidence="1">
    <location>
        <begin position="335"/>
        <end position="355"/>
    </location>
</feature>
<dbReference type="Gene3D" id="3.60.21.10">
    <property type="match status" value="2"/>
</dbReference>
<name>A0A8A3P0Z4_9HELO</name>
<feature type="compositionally biased region" description="Pro residues" evidence="1">
    <location>
        <begin position="15"/>
        <end position="34"/>
    </location>
</feature>
<dbReference type="InterPro" id="IPR051693">
    <property type="entry name" value="UPF0046_metallophosphoest"/>
</dbReference>
<dbReference type="AlphaFoldDB" id="A0A8A3P0Z4"/>
<keyword evidence="4" id="KW-1185">Reference proteome</keyword>
<organism evidence="3 4">
    <name type="scientific">Monilinia vaccinii-corymbosi</name>
    <dbReference type="NCBI Taxonomy" id="61207"/>
    <lineage>
        <taxon>Eukaryota</taxon>
        <taxon>Fungi</taxon>
        <taxon>Dikarya</taxon>
        <taxon>Ascomycota</taxon>
        <taxon>Pezizomycotina</taxon>
        <taxon>Leotiomycetes</taxon>
        <taxon>Helotiales</taxon>
        <taxon>Sclerotiniaceae</taxon>
        <taxon>Monilinia</taxon>
    </lineage>
</organism>
<feature type="domain" description="Calcineurin-like phosphoesterase" evidence="2">
    <location>
        <begin position="45"/>
        <end position="282"/>
    </location>
</feature>
<evidence type="ECO:0000313" key="4">
    <source>
        <dbReference type="Proteomes" id="UP000672032"/>
    </source>
</evidence>
<dbReference type="CDD" id="cd07379">
    <property type="entry name" value="MPP_239FB"/>
    <property type="match status" value="1"/>
</dbReference>
<gene>
    <name evidence="3" type="ORF">DSL72_000179</name>
</gene>
<dbReference type="InterPro" id="IPR004843">
    <property type="entry name" value="Calcineurin-like_PHP"/>
</dbReference>
<feature type="region of interest" description="Disordered" evidence="1">
    <location>
        <begin position="1"/>
        <end position="36"/>
    </location>
</feature>
<protein>
    <recommendedName>
        <fullName evidence="2">Calcineurin-like phosphoesterase domain-containing protein</fullName>
    </recommendedName>
</protein>
<dbReference type="EMBL" id="CP063406">
    <property type="protein sequence ID" value="QSZ30622.1"/>
    <property type="molecule type" value="Genomic_DNA"/>
</dbReference>
<dbReference type="Pfam" id="PF00149">
    <property type="entry name" value="Metallophos"/>
    <property type="match status" value="1"/>
</dbReference>